<evidence type="ECO:0000313" key="2">
    <source>
        <dbReference type="Proteomes" id="UP001583172"/>
    </source>
</evidence>
<accession>A0ABR3VC89</accession>
<evidence type="ECO:0000313" key="1">
    <source>
        <dbReference type="EMBL" id="KAL1839245.1"/>
    </source>
</evidence>
<reference evidence="1 2" key="1">
    <citation type="journal article" date="2024" name="Commun. Biol.">
        <title>Comparative genomic analysis of thermophilic fungi reveals convergent evolutionary adaptations and gene losses.</title>
        <authorList>
            <person name="Steindorff A.S."/>
            <person name="Aguilar-Pontes M.V."/>
            <person name="Robinson A.J."/>
            <person name="Andreopoulos B."/>
            <person name="LaButti K."/>
            <person name="Kuo A."/>
            <person name="Mondo S."/>
            <person name="Riley R."/>
            <person name="Otillar R."/>
            <person name="Haridas S."/>
            <person name="Lipzen A."/>
            <person name="Grimwood J."/>
            <person name="Schmutz J."/>
            <person name="Clum A."/>
            <person name="Reid I.D."/>
            <person name="Moisan M.C."/>
            <person name="Butler G."/>
            <person name="Nguyen T.T.M."/>
            <person name="Dewar K."/>
            <person name="Conant G."/>
            <person name="Drula E."/>
            <person name="Henrissat B."/>
            <person name="Hansel C."/>
            <person name="Singer S."/>
            <person name="Hutchinson M.I."/>
            <person name="de Vries R.P."/>
            <person name="Natvig D.O."/>
            <person name="Powell A.J."/>
            <person name="Tsang A."/>
            <person name="Grigoriev I.V."/>
        </authorList>
    </citation>
    <scope>NUCLEOTIDE SEQUENCE [LARGE SCALE GENOMIC DNA]</scope>
    <source>
        <strain evidence="1 2">CBS 620.91</strain>
    </source>
</reference>
<protein>
    <submittedName>
        <fullName evidence="1">Uncharacterized protein</fullName>
    </submittedName>
</protein>
<comment type="caution">
    <text evidence="1">The sequence shown here is derived from an EMBL/GenBank/DDBJ whole genome shotgun (WGS) entry which is preliminary data.</text>
</comment>
<keyword evidence="2" id="KW-1185">Reference proteome</keyword>
<proteinExistence type="predicted"/>
<gene>
    <name evidence="1" type="ORF">VTJ49DRAFT_1723</name>
</gene>
<name>A0ABR3VC89_HUMIN</name>
<sequence>MSEYKEADGREFATINFEWRSQCVVEGQSIHPEPRIGFAFMGNDPILRDGLIQRLQPRIQMFNVTDDADETPKLVGTDLVHLVHVIPEYIPLSEEENGQAEPRLPVAQEVHIMYPNLAVAKAGTYHLRVSLWLVPGEGRESVELWSETYASFDCIPEAERGERMDAMVEDEV</sequence>
<organism evidence="1 2">
    <name type="scientific">Humicola insolens</name>
    <name type="common">Soft-rot fungus</name>
    <dbReference type="NCBI Taxonomy" id="85995"/>
    <lineage>
        <taxon>Eukaryota</taxon>
        <taxon>Fungi</taxon>
        <taxon>Dikarya</taxon>
        <taxon>Ascomycota</taxon>
        <taxon>Pezizomycotina</taxon>
        <taxon>Sordariomycetes</taxon>
        <taxon>Sordariomycetidae</taxon>
        <taxon>Sordariales</taxon>
        <taxon>Chaetomiaceae</taxon>
        <taxon>Mycothermus</taxon>
    </lineage>
</organism>
<dbReference type="EMBL" id="JAZGSY010000168">
    <property type="protein sequence ID" value="KAL1839245.1"/>
    <property type="molecule type" value="Genomic_DNA"/>
</dbReference>
<dbReference type="Proteomes" id="UP001583172">
    <property type="component" value="Unassembled WGS sequence"/>
</dbReference>